<gene>
    <name evidence="2" type="ORF">FJU30_07920</name>
</gene>
<dbReference type="GO" id="GO:0003677">
    <property type="term" value="F:DNA binding"/>
    <property type="evidence" value="ECO:0007669"/>
    <property type="project" value="InterPro"/>
</dbReference>
<sequence length="63" mass="7361">MSRQQYTPEFGRRTVALLPESGQSGARMAQEPDLKENTLYNWKKRYQDKADTAFSRALRLPEQ</sequence>
<dbReference type="GO" id="GO:0004803">
    <property type="term" value="F:transposase activity"/>
    <property type="evidence" value="ECO:0007669"/>
    <property type="project" value="InterPro"/>
</dbReference>
<dbReference type="AlphaFoldDB" id="A0A5J5G2Z3"/>
<comment type="similarity">
    <text evidence="1">Belongs to the transposase 8 family.</text>
</comment>
<comment type="caution">
    <text evidence="2">The sequence shown here is derived from an EMBL/GenBank/DDBJ whole genome shotgun (WGS) entry which is preliminary data.</text>
</comment>
<proteinExistence type="inferred from homology"/>
<organism evidence="2 3">
    <name type="scientific">Affinibrenneria salicis</name>
    <dbReference type="NCBI Taxonomy" id="2590031"/>
    <lineage>
        <taxon>Bacteria</taxon>
        <taxon>Pseudomonadati</taxon>
        <taxon>Pseudomonadota</taxon>
        <taxon>Gammaproteobacteria</taxon>
        <taxon>Enterobacterales</taxon>
        <taxon>Pectobacteriaceae</taxon>
        <taxon>Affinibrenneria</taxon>
    </lineage>
</organism>
<dbReference type="EMBL" id="VYKJ01000003">
    <property type="protein sequence ID" value="KAA9001166.1"/>
    <property type="molecule type" value="Genomic_DNA"/>
</dbReference>
<dbReference type="InterPro" id="IPR009057">
    <property type="entry name" value="Homeodomain-like_sf"/>
</dbReference>
<dbReference type="OrthoDB" id="9803878at2"/>
<protein>
    <submittedName>
        <fullName evidence="2">Transposase</fullName>
    </submittedName>
</protein>
<dbReference type="InterPro" id="IPR002514">
    <property type="entry name" value="Transposase_8"/>
</dbReference>
<dbReference type="Proteomes" id="UP000335415">
    <property type="component" value="Unassembled WGS sequence"/>
</dbReference>
<keyword evidence="3" id="KW-1185">Reference proteome</keyword>
<evidence type="ECO:0000256" key="1">
    <source>
        <dbReference type="ARBA" id="ARBA00009964"/>
    </source>
</evidence>
<name>A0A5J5G2Z3_9GAMM</name>
<dbReference type="RefSeq" id="WP_150434438.1">
    <property type="nucleotide sequence ID" value="NZ_VYKJ01000003.1"/>
</dbReference>
<dbReference type="SUPFAM" id="SSF46689">
    <property type="entry name" value="Homeodomain-like"/>
    <property type="match status" value="1"/>
</dbReference>
<accession>A0A5J5G2Z3</accession>
<evidence type="ECO:0000313" key="3">
    <source>
        <dbReference type="Proteomes" id="UP000335415"/>
    </source>
</evidence>
<dbReference type="GO" id="GO:0006313">
    <property type="term" value="P:DNA transposition"/>
    <property type="evidence" value="ECO:0007669"/>
    <property type="project" value="InterPro"/>
</dbReference>
<dbReference type="Pfam" id="PF01527">
    <property type="entry name" value="HTH_Tnp_1"/>
    <property type="match status" value="1"/>
</dbReference>
<evidence type="ECO:0000313" key="2">
    <source>
        <dbReference type="EMBL" id="KAA9001166.1"/>
    </source>
</evidence>
<reference evidence="2 3" key="1">
    <citation type="submission" date="2019-09" db="EMBL/GenBank/DDBJ databases">
        <authorList>
            <person name="Li Y."/>
        </authorList>
    </citation>
    <scope>NUCLEOTIDE SEQUENCE [LARGE SCALE GENOMIC DNA]</scope>
    <source>
        <strain evidence="2 3">L3-3HA</strain>
    </source>
</reference>